<name>A0A450VWD8_9GAMM</name>
<gene>
    <name evidence="1" type="ORF">BECKFM1743A_GA0114220_1003111</name>
    <name evidence="3" type="ORF">BECKFM1743B_GA0114221_100966</name>
    <name evidence="2" type="ORF">BECKFM1743C_GA0114222_101066</name>
</gene>
<evidence type="ECO:0000313" key="1">
    <source>
        <dbReference type="EMBL" id="VFJ46002.1"/>
    </source>
</evidence>
<dbReference type="EMBL" id="CAADFL010000096">
    <property type="protein sequence ID" value="VFK09131.1"/>
    <property type="molecule type" value="Genomic_DNA"/>
</dbReference>
<dbReference type="SUPFAM" id="SSF52151">
    <property type="entry name" value="FabD/lysophospholipase-like"/>
    <property type="match status" value="1"/>
</dbReference>
<dbReference type="Gene3D" id="3.40.1090.10">
    <property type="entry name" value="Cytosolic phospholipase A2 catalytic domain"/>
    <property type="match status" value="1"/>
</dbReference>
<evidence type="ECO:0000313" key="2">
    <source>
        <dbReference type="EMBL" id="VFJ52145.1"/>
    </source>
</evidence>
<dbReference type="InterPro" id="IPR016035">
    <property type="entry name" value="Acyl_Trfase/lysoPLipase"/>
</dbReference>
<proteinExistence type="predicted"/>
<dbReference type="PANTHER" id="PTHR10728:SF40">
    <property type="entry name" value="PATATIN FAMILY PROTEIN"/>
    <property type="match status" value="1"/>
</dbReference>
<organism evidence="3">
    <name type="scientific">Candidatus Kentrum sp. FM</name>
    <dbReference type="NCBI Taxonomy" id="2126340"/>
    <lineage>
        <taxon>Bacteria</taxon>
        <taxon>Pseudomonadati</taxon>
        <taxon>Pseudomonadota</taxon>
        <taxon>Gammaproteobacteria</taxon>
        <taxon>Candidatus Kentrum</taxon>
    </lineage>
</organism>
<accession>A0A450VWD8</accession>
<evidence type="ECO:0000313" key="3">
    <source>
        <dbReference type="EMBL" id="VFK09131.1"/>
    </source>
</evidence>
<dbReference type="GO" id="GO:0004623">
    <property type="term" value="F:phospholipase A2 activity"/>
    <property type="evidence" value="ECO:0007669"/>
    <property type="project" value="TreeGrafter"/>
</dbReference>
<dbReference type="GO" id="GO:0046475">
    <property type="term" value="P:glycerophospholipid catabolic process"/>
    <property type="evidence" value="ECO:0007669"/>
    <property type="project" value="TreeGrafter"/>
</dbReference>
<dbReference type="AlphaFoldDB" id="A0A450VWD8"/>
<sequence>MSLRKKLLDTFGAQVSSDHERYPAEVKCLGLLYLYVGRYPRNNASRNRTVQECVNPSQSDRHYPELSCSETYGVVRKRQEEKKWNHLVGFAFSGGGTRAAAATLGQLRALRELGWLSRADYISAISSGSWTVVPYVYLPKGEGTDQECCANPDCITDEEFIGEYREPGQLTYENLYGKPNGKMAEAIHTSLVTAKFIKNAISFRGDEVYAKTVGELFLKDFGLYDSASESFFTWNEDTREAILTRQEQGSEELKRDDVEFITVTRERPYPIIGGTLISDDADPGKRDMHLFEMTPIYSGVPVHADISISKEFHETRVSSFL</sequence>
<dbReference type="EMBL" id="CAADEZ010000031">
    <property type="protein sequence ID" value="VFJ46002.1"/>
    <property type="molecule type" value="Genomic_DNA"/>
</dbReference>
<protein>
    <submittedName>
        <fullName evidence="3">Patatin-like phospholipase</fullName>
    </submittedName>
</protein>
<dbReference type="PANTHER" id="PTHR10728">
    <property type="entry name" value="CYTOSOLIC PHOSPHOLIPASE A2"/>
    <property type="match status" value="1"/>
</dbReference>
<dbReference type="EMBL" id="CAADFA010000106">
    <property type="protein sequence ID" value="VFJ52145.1"/>
    <property type="molecule type" value="Genomic_DNA"/>
</dbReference>
<dbReference type="GO" id="GO:0005829">
    <property type="term" value="C:cytosol"/>
    <property type="evidence" value="ECO:0007669"/>
    <property type="project" value="TreeGrafter"/>
</dbReference>
<reference evidence="3" key="1">
    <citation type="submission" date="2019-02" db="EMBL/GenBank/DDBJ databases">
        <authorList>
            <person name="Gruber-Vodicka R. H."/>
            <person name="Seah K. B. B."/>
        </authorList>
    </citation>
    <scope>NUCLEOTIDE SEQUENCE</scope>
    <source>
        <strain evidence="1">BECK_BZ163</strain>
        <strain evidence="3">BECK_BZ164</strain>
        <strain evidence="2">BECK_BZ165</strain>
    </source>
</reference>